<feature type="region of interest" description="Disordered" evidence="1">
    <location>
        <begin position="1302"/>
        <end position="1369"/>
    </location>
</feature>
<dbReference type="OrthoDB" id="333350at2759"/>
<gene>
    <name evidence="3" type="ORF">BN1204_059690</name>
    <name evidence="2" type="ORF">NCLIV_059690</name>
</gene>
<feature type="compositionally biased region" description="Basic and acidic residues" evidence="1">
    <location>
        <begin position="639"/>
        <end position="650"/>
    </location>
</feature>
<dbReference type="Proteomes" id="UP000007494">
    <property type="component" value="Chromosome XI"/>
</dbReference>
<feature type="compositionally biased region" description="Polar residues" evidence="1">
    <location>
        <begin position="1305"/>
        <end position="1317"/>
    </location>
</feature>
<feature type="compositionally biased region" description="Low complexity" evidence="1">
    <location>
        <begin position="255"/>
        <end position="265"/>
    </location>
</feature>
<dbReference type="VEuPathDB" id="ToxoDB:NCLIV_059690"/>
<feature type="compositionally biased region" description="Low complexity" evidence="1">
    <location>
        <begin position="850"/>
        <end position="866"/>
    </location>
</feature>
<feature type="region of interest" description="Disordered" evidence="1">
    <location>
        <begin position="1"/>
        <end position="123"/>
    </location>
</feature>
<reference evidence="3" key="4">
    <citation type="journal article" date="2015" name="PLoS ONE">
        <title>Comprehensive Evaluation of Toxoplasma gondii VEG and Neospora caninum LIV Genomes with Tachyzoite Stage Transcriptome and Proteome Defines Novel Transcript Features.</title>
        <authorList>
            <person name="Ramaprasad A."/>
            <person name="Mourier T."/>
            <person name="Naeem R."/>
            <person name="Malas T.B."/>
            <person name="Moussa E."/>
            <person name="Panigrahi A."/>
            <person name="Vermont S.J."/>
            <person name="Otto T.D."/>
            <person name="Wastling J."/>
            <person name="Pain A."/>
        </authorList>
    </citation>
    <scope>NUCLEOTIDE SEQUENCE</scope>
    <source>
        <strain evidence="3">Liverpool</strain>
    </source>
</reference>
<feature type="compositionally biased region" description="Low complexity" evidence="1">
    <location>
        <begin position="27"/>
        <end position="40"/>
    </location>
</feature>
<evidence type="ECO:0000313" key="2">
    <source>
        <dbReference type="EMBL" id="CBZ55544.1"/>
    </source>
</evidence>
<feature type="compositionally biased region" description="Polar residues" evidence="1">
    <location>
        <begin position="892"/>
        <end position="905"/>
    </location>
</feature>
<feature type="compositionally biased region" description="Low complexity" evidence="1">
    <location>
        <begin position="451"/>
        <end position="470"/>
    </location>
</feature>
<accession>F0VP98</accession>
<feature type="compositionally biased region" description="Basic and acidic residues" evidence="1">
    <location>
        <begin position="240"/>
        <end position="254"/>
    </location>
</feature>
<dbReference type="eggNOG" id="ENOG502R049">
    <property type="taxonomic scope" value="Eukaryota"/>
</dbReference>
<reference evidence="4" key="3">
    <citation type="journal article" date="2012" name="PLoS Pathog.">
        <title>Comparative genomics of the apicomplexan parasites Toxoplasma gondii and Neospora caninum: Coccidia differing in host range and transmission strategy.</title>
        <authorList>
            <person name="Reid A.J."/>
            <person name="Vermont S.J."/>
            <person name="Cotton J.A."/>
            <person name="Harris D."/>
            <person name="Hill-Cawthorne G.A."/>
            <person name="Konen-Waisman S."/>
            <person name="Latham S.M."/>
            <person name="Mourier T."/>
            <person name="Norton R."/>
            <person name="Quail M.A."/>
            <person name="Sanders M."/>
            <person name="Shanmugam D."/>
            <person name="Sohal A."/>
            <person name="Wasmuth J.D."/>
            <person name="Brunk B."/>
            <person name="Grigg M.E."/>
            <person name="Howard J.C."/>
            <person name="Parkinson J."/>
            <person name="Roos D.S."/>
            <person name="Trees A.J."/>
            <person name="Berriman M."/>
            <person name="Pain A."/>
            <person name="Wastling J.M."/>
        </authorList>
    </citation>
    <scope>NUCLEOTIDE SEQUENCE [LARGE SCALE GENOMIC DNA]</scope>
    <source>
        <strain evidence="4">Liverpool</strain>
    </source>
</reference>
<feature type="region of interest" description="Disordered" evidence="1">
    <location>
        <begin position="139"/>
        <end position="179"/>
    </location>
</feature>
<evidence type="ECO:0000313" key="3">
    <source>
        <dbReference type="EMBL" id="CEL70284.1"/>
    </source>
</evidence>
<name>F0VP98_NEOCL</name>
<sequence>MRPRDGAPPSAVGDGTAPVSFHAGAHAPSLSAAFPSSDSSPFPPFSPSFASVPPSVSPPGLHARGPAAQRPQAPAGEPAPRSGEGAFVGEKLSRLHALRARLQKSASAPAPAPVSAHERVSAFAQPSAASSASLAFAPSDAAGGAPLPLSSLGSSEDFSHSVAEAGASSAQAAARVSPPRDVFVAQTAVGGRVWSPASAQASASLASAGFLEPQGTAGGAPLQPQRDGRLKPPPSLTQSKRKDPSFPGHREDQPKAAGVAAKAAPVVPPPAVGARAPRPGGGDKIRVLDTANKKAVTAGLLPAPPPSQEGVSSTSVVSPQSPVLSAASLSPPLASSASPATAAVLPLPGGRLVGDLRHLPATQPKASAPQARLGASGLEIKPREGDGVRGDGLGAGLLGKAAGASVAERGFGVAKKVAGSFPSTHAGKAHAAAKAGAAGGLLSRQSSGSESAAVLSPPLSHASAAAAPGLQERSEGGKGGKDFDAPTPFEELMRRKREAQMAERQQAVASLAPSRSASLGSSVGATAGGEAARKLSAALPANSLAATLASEAGGGAGARAGRQQPGSVAGSVQAPDRRGDSSGKFSPKVPPRLGSKPRLGSPLAGPGSGSPTQTLPPSAAVASAQGEKQAGAPSGVEGQEAHAGEGDKRVFAANMSSGPVEGEKGATGVSSRPIGAIREQGVRGPETPMLPSASTPQVPKGEEERAPRPVLGLTSGDGTATKTDAKETSLALAAGSQGVVSGCGLPTAGRSAATNAPAQHAPPPTGPVSAAAVLRGPQGAGGQMLASRPVARDSGRGEVKAKASQGGAAMNREGAGLSVRPVNPVQGSSSSARAEAALPTPSLRSVPTKGGVAQPSAAGGAAAATGQSGGVEGLRKSSHSAAAPAVGKASSPGLSQAASVFPSGQTHGGVVGKSSVPSLPQAKMPEAKASPVAVNASAPSLGLGAAAPSVGVAAKHPARPQPAQSALAASLSSGLLPGQKAGGAAVGGETRPKAAADAGGSKAAAPVQAKAARAPATLVTKGRRVPQADARQGGASQVPGSAGAPAGSLVSAKTQGNVQTKAVAPKAGAGPPAQPAGAAQAALGAGSEQGQSAGRAQGIAPVSCALKHQELNDYCHQLATDLVYRSLASDAWPASVGLSSSPSLAASVAETLDMMSAHSDRDMRDRLLDIDRASSPCGGAATASSGSNAPVARSAIEEILGPFLACALECGSADAAAAPKDAVVPFASMAYEELKEGGVAAALGQSLADVLLHAENVDLADAGQLPQAVSRLVAWTEVMEKRLSSWGNEFLKTTGKKPFTKGTTSLSALSPLQNPPLSGSSSASSTARPESVRGAIRGTADSLQRQGGTPGQAAKRLRAATGSVSIQGQ</sequence>
<feature type="region of interest" description="Disordered" evidence="1">
    <location>
        <begin position="362"/>
        <end position="387"/>
    </location>
</feature>
<feature type="compositionally biased region" description="Low complexity" evidence="1">
    <location>
        <begin position="597"/>
        <end position="611"/>
    </location>
</feature>
<dbReference type="EMBL" id="FR823392">
    <property type="protein sequence ID" value="CBZ55544.1"/>
    <property type="molecule type" value="Genomic_DNA"/>
</dbReference>
<feature type="region of interest" description="Disordered" evidence="1">
    <location>
        <begin position="423"/>
        <end position="531"/>
    </location>
</feature>
<dbReference type="InParanoid" id="F0VP98"/>
<evidence type="ECO:0000256" key="1">
    <source>
        <dbReference type="SAM" id="MobiDB-lite"/>
    </source>
</evidence>
<dbReference type="GeneID" id="13440957"/>
<feature type="compositionally biased region" description="Low complexity" evidence="1">
    <location>
        <begin position="105"/>
        <end position="123"/>
    </location>
</feature>
<feature type="region of interest" description="Disordered" evidence="1">
    <location>
        <begin position="552"/>
        <end position="726"/>
    </location>
</feature>
<reference evidence="2" key="1">
    <citation type="submission" date="2011-02" db="EMBL/GenBank/DDBJ databases">
        <authorList>
            <person name="Aslett M."/>
        </authorList>
    </citation>
    <scope>NUCLEOTIDE SEQUENCE</scope>
    <source>
        <strain evidence="2">Liverpool</strain>
    </source>
</reference>
<dbReference type="OMA" id="WIDFDHN"/>
<protein>
    <submittedName>
        <fullName evidence="2">Uncharacterized protein</fullName>
    </submittedName>
</protein>
<proteinExistence type="predicted"/>
<evidence type="ECO:0000313" key="4">
    <source>
        <dbReference type="Proteomes" id="UP000007494"/>
    </source>
</evidence>
<reference evidence="2" key="2">
    <citation type="submission" date="2011-03" db="EMBL/GenBank/DDBJ databases">
        <title>Comparative genomics and transcriptomics of Neospora caninum and Toxoplasma gondii.</title>
        <authorList>
            <person name="Reid A.J."/>
            <person name="Sohal A."/>
            <person name="Harris D."/>
            <person name="Quail M."/>
            <person name="Sanders M."/>
            <person name="Berriman M."/>
            <person name="Wastling J.M."/>
            <person name="Pain A."/>
        </authorList>
    </citation>
    <scope>NUCLEOTIDE SEQUENCE</scope>
    <source>
        <strain evidence="2">Liverpool</strain>
    </source>
</reference>
<feature type="compositionally biased region" description="Basic and acidic residues" evidence="1">
    <location>
        <begin position="790"/>
        <end position="801"/>
    </location>
</feature>
<feature type="compositionally biased region" description="Polar residues" evidence="1">
    <location>
        <begin position="1051"/>
        <end position="1060"/>
    </location>
</feature>
<dbReference type="RefSeq" id="XP_003885572.1">
    <property type="nucleotide sequence ID" value="XM_003885523.1"/>
</dbReference>
<feature type="compositionally biased region" description="Low complexity" evidence="1">
    <location>
        <begin position="63"/>
        <end position="81"/>
    </location>
</feature>
<feature type="region of interest" description="Disordered" evidence="1">
    <location>
        <begin position="210"/>
        <end position="285"/>
    </location>
</feature>
<keyword evidence="4" id="KW-1185">Reference proteome</keyword>
<dbReference type="EMBL" id="LN714486">
    <property type="protein sequence ID" value="CEL70284.1"/>
    <property type="molecule type" value="Genomic_DNA"/>
</dbReference>
<feature type="compositionally biased region" description="Polar residues" evidence="1">
    <location>
        <begin position="513"/>
        <end position="524"/>
    </location>
</feature>
<feature type="region of interest" description="Disordered" evidence="1">
    <location>
        <begin position="978"/>
        <end position="1094"/>
    </location>
</feature>
<feature type="compositionally biased region" description="Basic and acidic residues" evidence="1">
    <location>
        <begin position="472"/>
        <end position="484"/>
    </location>
</feature>
<feature type="compositionally biased region" description="Low complexity" evidence="1">
    <location>
        <begin position="425"/>
        <end position="436"/>
    </location>
</feature>
<feature type="compositionally biased region" description="Low complexity" evidence="1">
    <location>
        <begin position="139"/>
        <end position="177"/>
    </location>
</feature>
<organism evidence="2 4">
    <name type="scientific">Neospora caninum (strain Liverpool)</name>
    <dbReference type="NCBI Taxonomy" id="572307"/>
    <lineage>
        <taxon>Eukaryota</taxon>
        <taxon>Sar</taxon>
        <taxon>Alveolata</taxon>
        <taxon>Apicomplexa</taxon>
        <taxon>Conoidasida</taxon>
        <taxon>Coccidia</taxon>
        <taxon>Eucoccidiorida</taxon>
        <taxon>Eimeriorina</taxon>
        <taxon>Sarcocystidae</taxon>
        <taxon>Neospora</taxon>
    </lineage>
</organism>
<feature type="compositionally biased region" description="Low complexity" evidence="1">
    <location>
        <begin position="993"/>
        <end position="1016"/>
    </location>
</feature>
<feature type="compositionally biased region" description="Low complexity" evidence="1">
    <location>
        <begin position="1062"/>
        <end position="1094"/>
    </location>
</feature>
<feature type="region of interest" description="Disordered" evidence="1">
    <location>
        <begin position="748"/>
        <end position="923"/>
    </location>
</feature>